<evidence type="ECO:0000313" key="1">
    <source>
        <dbReference type="EMBL" id="GMG15721.1"/>
    </source>
</evidence>
<reference evidence="1" key="1">
    <citation type="submission" date="2023-04" db="EMBL/GenBank/DDBJ databases">
        <title>Phytophthora fragariaefolia NBRC 109709.</title>
        <authorList>
            <person name="Ichikawa N."/>
            <person name="Sato H."/>
            <person name="Tonouchi N."/>
        </authorList>
    </citation>
    <scope>NUCLEOTIDE SEQUENCE</scope>
    <source>
        <strain evidence="1">NBRC 109709</strain>
    </source>
</reference>
<accession>A0A9W6YI92</accession>
<dbReference type="Proteomes" id="UP001165121">
    <property type="component" value="Unassembled WGS sequence"/>
</dbReference>
<organism evidence="1 2">
    <name type="scientific">Phytophthora fragariaefolia</name>
    <dbReference type="NCBI Taxonomy" id="1490495"/>
    <lineage>
        <taxon>Eukaryota</taxon>
        <taxon>Sar</taxon>
        <taxon>Stramenopiles</taxon>
        <taxon>Oomycota</taxon>
        <taxon>Peronosporomycetes</taxon>
        <taxon>Peronosporales</taxon>
        <taxon>Peronosporaceae</taxon>
        <taxon>Phytophthora</taxon>
    </lineage>
</organism>
<dbReference type="EMBL" id="BSXT01018897">
    <property type="protein sequence ID" value="GMG15721.1"/>
    <property type="molecule type" value="Genomic_DNA"/>
</dbReference>
<sequence length="81" mass="8922">MDGGNDGEFEYEDNGVHFEDFAHELAFLPDLTVPASTILDYDAPNVKNPSLDPTAQLKLVETRRRHEEIMLASGNALPPPA</sequence>
<proteinExistence type="predicted"/>
<dbReference type="AlphaFoldDB" id="A0A9W6YI92"/>
<evidence type="ECO:0000313" key="2">
    <source>
        <dbReference type="Proteomes" id="UP001165121"/>
    </source>
</evidence>
<protein>
    <submittedName>
        <fullName evidence="1">Unnamed protein product</fullName>
    </submittedName>
</protein>
<dbReference type="OrthoDB" id="126591at2759"/>
<keyword evidence="2" id="KW-1185">Reference proteome</keyword>
<gene>
    <name evidence="1" type="ORF">Pfra01_002953400</name>
</gene>
<name>A0A9W6YI92_9STRA</name>
<comment type="caution">
    <text evidence="1">The sequence shown here is derived from an EMBL/GenBank/DDBJ whole genome shotgun (WGS) entry which is preliminary data.</text>
</comment>